<organism evidence="3 4">
    <name type="scientific">Marinobacter lacisalsi</name>
    <dbReference type="NCBI Taxonomy" id="475979"/>
    <lineage>
        <taxon>Bacteria</taxon>
        <taxon>Pseudomonadati</taxon>
        <taxon>Pseudomonadota</taxon>
        <taxon>Gammaproteobacteria</taxon>
        <taxon>Pseudomonadales</taxon>
        <taxon>Marinobacteraceae</taxon>
        <taxon>Marinobacter</taxon>
    </lineage>
</organism>
<keyword evidence="1" id="KW-0238">DNA-binding</keyword>
<sequence length="126" mass="14058">MSAQIIEREGRPEYAVLPYDEYLKLLELAEDAQDLEAAREARRELDNGDDEVIPAEMVEKLISGEEHPLKIWREYRGITQEALGREAGVGKSYISQIEAGNKSGSARVLKALAETLDVDIDDLLAD</sequence>
<name>A0ABV8QCS4_9GAMM</name>
<dbReference type="Gene3D" id="1.10.260.40">
    <property type="entry name" value="lambda repressor-like DNA-binding domains"/>
    <property type="match status" value="1"/>
</dbReference>
<dbReference type="SUPFAM" id="SSF47413">
    <property type="entry name" value="lambda repressor-like DNA-binding domains"/>
    <property type="match status" value="1"/>
</dbReference>
<dbReference type="InterPro" id="IPR001387">
    <property type="entry name" value="Cro/C1-type_HTH"/>
</dbReference>
<evidence type="ECO:0000259" key="2">
    <source>
        <dbReference type="PROSITE" id="PS50943"/>
    </source>
</evidence>
<evidence type="ECO:0000313" key="3">
    <source>
        <dbReference type="EMBL" id="MFC4258141.1"/>
    </source>
</evidence>
<evidence type="ECO:0000256" key="1">
    <source>
        <dbReference type="ARBA" id="ARBA00023125"/>
    </source>
</evidence>
<dbReference type="Pfam" id="PF01381">
    <property type="entry name" value="HTH_3"/>
    <property type="match status" value="1"/>
</dbReference>
<dbReference type="InterPro" id="IPR010982">
    <property type="entry name" value="Lambda_DNA-bd_dom_sf"/>
</dbReference>
<accession>A0ABV8QCS4</accession>
<dbReference type="PANTHER" id="PTHR46797:SF1">
    <property type="entry name" value="METHYLPHOSPHONATE SYNTHASE"/>
    <property type="match status" value="1"/>
</dbReference>
<gene>
    <name evidence="3" type="ORF">ACFOZ5_03740</name>
</gene>
<dbReference type="CDD" id="cd00093">
    <property type="entry name" value="HTH_XRE"/>
    <property type="match status" value="1"/>
</dbReference>
<dbReference type="Proteomes" id="UP001595798">
    <property type="component" value="Unassembled WGS sequence"/>
</dbReference>
<comment type="caution">
    <text evidence="3">The sequence shown here is derived from an EMBL/GenBank/DDBJ whole genome shotgun (WGS) entry which is preliminary data.</text>
</comment>
<dbReference type="InterPro" id="IPR050807">
    <property type="entry name" value="TransReg_Diox_bact_type"/>
</dbReference>
<proteinExistence type="predicted"/>
<dbReference type="EMBL" id="JBHSDI010000007">
    <property type="protein sequence ID" value="MFC4258141.1"/>
    <property type="molecule type" value="Genomic_DNA"/>
</dbReference>
<protein>
    <submittedName>
        <fullName evidence="3">Helix-turn-helix domain-containing protein</fullName>
    </submittedName>
</protein>
<feature type="domain" description="HTH cro/C1-type" evidence="2">
    <location>
        <begin position="69"/>
        <end position="123"/>
    </location>
</feature>
<dbReference type="RefSeq" id="WP_379885506.1">
    <property type="nucleotide sequence ID" value="NZ_JBHSDI010000007.1"/>
</dbReference>
<keyword evidence="4" id="KW-1185">Reference proteome</keyword>
<reference evidence="4" key="1">
    <citation type="journal article" date="2019" name="Int. J. Syst. Evol. Microbiol.">
        <title>The Global Catalogue of Microorganisms (GCM) 10K type strain sequencing project: providing services to taxonomists for standard genome sequencing and annotation.</title>
        <authorList>
            <consortium name="The Broad Institute Genomics Platform"/>
            <consortium name="The Broad Institute Genome Sequencing Center for Infectious Disease"/>
            <person name="Wu L."/>
            <person name="Ma J."/>
        </authorList>
    </citation>
    <scope>NUCLEOTIDE SEQUENCE [LARGE SCALE GENOMIC DNA]</scope>
    <source>
        <strain evidence="4">CECT 7297</strain>
    </source>
</reference>
<dbReference type="PANTHER" id="PTHR46797">
    <property type="entry name" value="HTH-TYPE TRANSCRIPTIONAL REGULATOR"/>
    <property type="match status" value="1"/>
</dbReference>
<dbReference type="SMART" id="SM00530">
    <property type="entry name" value="HTH_XRE"/>
    <property type="match status" value="1"/>
</dbReference>
<dbReference type="PROSITE" id="PS50943">
    <property type="entry name" value="HTH_CROC1"/>
    <property type="match status" value="1"/>
</dbReference>
<evidence type="ECO:0000313" key="4">
    <source>
        <dbReference type="Proteomes" id="UP001595798"/>
    </source>
</evidence>